<accession>A0A2U3QKT7</accession>
<dbReference type="PROSITE" id="PS51257">
    <property type="entry name" value="PROKAR_LIPOPROTEIN"/>
    <property type="match status" value="1"/>
</dbReference>
<evidence type="ECO:0000256" key="2">
    <source>
        <dbReference type="ARBA" id="ARBA00010742"/>
    </source>
</evidence>
<evidence type="ECO:0000259" key="4">
    <source>
        <dbReference type="SMART" id="SM00062"/>
    </source>
</evidence>
<dbReference type="InterPro" id="IPR001638">
    <property type="entry name" value="Solute-binding_3/MltF_N"/>
</dbReference>
<organism evidence="5 6">
    <name type="scientific">Candidatus Sulfobium mesophilum</name>
    <dbReference type="NCBI Taxonomy" id="2016548"/>
    <lineage>
        <taxon>Bacteria</taxon>
        <taxon>Pseudomonadati</taxon>
        <taxon>Nitrospirota</taxon>
        <taxon>Nitrospiria</taxon>
        <taxon>Nitrospirales</taxon>
        <taxon>Nitrospiraceae</taxon>
        <taxon>Candidatus Sulfobium</taxon>
    </lineage>
</organism>
<dbReference type="PANTHER" id="PTHR30024:SF47">
    <property type="entry name" value="TAURINE-BINDING PERIPLASMIC PROTEIN"/>
    <property type="match status" value="1"/>
</dbReference>
<keyword evidence="3" id="KW-0732">Signal</keyword>
<dbReference type="SMART" id="SM00062">
    <property type="entry name" value="PBPb"/>
    <property type="match status" value="1"/>
</dbReference>
<dbReference type="AlphaFoldDB" id="A0A2U3QKT7"/>
<dbReference type="EMBL" id="OUUY01000135">
    <property type="protein sequence ID" value="SPQ01997.1"/>
    <property type="molecule type" value="Genomic_DNA"/>
</dbReference>
<dbReference type="InterPro" id="IPR015168">
    <property type="entry name" value="SsuA/THI5"/>
</dbReference>
<dbReference type="Proteomes" id="UP000245125">
    <property type="component" value="Unassembled WGS sequence"/>
</dbReference>
<gene>
    <name evidence="5" type="ORF">NBG4_840003</name>
</gene>
<dbReference type="CDD" id="cd01008">
    <property type="entry name" value="PBP2_NrtA_SsuA_CpmA_like"/>
    <property type="match status" value="1"/>
</dbReference>
<dbReference type="Gene3D" id="3.40.190.10">
    <property type="entry name" value="Periplasmic binding protein-like II"/>
    <property type="match status" value="2"/>
</dbReference>
<dbReference type="PANTHER" id="PTHR30024">
    <property type="entry name" value="ALIPHATIC SULFONATES-BINDING PROTEIN-RELATED"/>
    <property type="match status" value="1"/>
</dbReference>
<comment type="subcellular location">
    <subcellularLocation>
        <location evidence="1">Periplasm</location>
    </subcellularLocation>
</comment>
<proteinExistence type="inferred from homology"/>
<name>A0A2U3QKT7_9BACT</name>
<feature type="domain" description="Solute-binding protein family 3/N-terminal" evidence="4">
    <location>
        <begin position="36"/>
        <end position="267"/>
    </location>
</feature>
<protein>
    <recommendedName>
        <fullName evidence="4">Solute-binding protein family 3/N-terminal domain-containing protein</fullName>
    </recommendedName>
</protein>
<evidence type="ECO:0000313" key="6">
    <source>
        <dbReference type="Proteomes" id="UP000245125"/>
    </source>
</evidence>
<dbReference type="GO" id="GO:0042918">
    <property type="term" value="P:alkanesulfonate transmembrane transport"/>
    <property type="evidence" value="ECO:0007669"/>
    <property type="project" value="TreeGrafter"/>
</dbReference>
<dbReference type="SUPFAM" id="SSF53850">
    <property type="entry name" value="Periplasmic binding protein-like II"/>
    <property type="match status" value="1"/>
</dbReference>
<dbReference type="GO" id="GO:0042597">
    <property type="term" value="C:periplasmic space"/>
    <property type="evidence" value="ECO:0007669"/>
    <property type="project" value="UniProtKB-SubCell"/>
</dbReference>
<evidence type="ECO:0000256" key="3">
    <source>
        <dbReference type="ARBA" id="ARBA00022729"/>
    </source>
</evidence>
<keyword evidence="6" id="KW-1185">Reference proteome</keyword>
<evidence type="ECO:0000256" key="1">
    <source>
        <dbReference type="ARBA" id="ARBA00004418"/>
    </source>
</evidence>
<comment type="similarity">
    <text evidence="2">Belongs to the bacterial solute-binding protein SsuA/TauA family.</text>
</comment>
<reference evidence="6" key="1">
    <citation type="submission" date="2018-03" db="EMBL/GenBank/DDBJ databases">
        <authorList>
            <person name="Zecchin S."/>
        </authorList>
    </citation>
    <scope>NUCLEOTIDE SEQUENCE [LARGE SCALE GENOMIC DNA]</scope>
</reference>
<dbReference type="OrthoDB" id="9802556at2"/>
<dbReference type="Pfam" id="PF09084">
    <property type="entry name" value="NMT1"/>
    <property type="match status" value="1"/>
</dbReference>
<sequence>MNLERFFRVALTVLSAVLLFLSCTRTDQKAAGPAEKVTIAISATSESVLAEVAQVKGFFRQEGLETTVRKHPYGRPCLEDMLSGKADFATVAETPVMFAIMRGEKISVITTIESSQKGNAIIARKDRGIHTVKDLRSKSIGVTLGTVSDFFLDAILVLNGISRKDVEVINLTAEKMSRALADGDIDAASTFNPYTSQAQKKLGDRGVAFQDENIYTWTFNVVARQEFIRNNAGKIKKLLRALIKAEEFVTNNPEEAQKIVADFSGIDIGIIRSVWAETNFRVSLDQSLVLALEDESLWAIRNRLTRAAKLPNYLNFIYQDGLQGVKPDAVTILR</sequence>
<evidence type="ECO:0000313" key="5">
    <source>
        <dbReference type="EMBL" id="SPQ01997.1"/>
    </source>
</evidence>